<proteinExistence type="predicted"/>
<dbReference type="InterPro" id="IPR050119">
    <property type="entry name" value="CCR1-9-like"/>
</dbReference>
<dbReference type="GO" id="GO:0016493">
    <property type="term" value="F:C-C chemokine receptor activity"/>
    <property type="evidence" value="ECO:0007669"/>
    <property type="project" value="TreeGrafter"/>
</dbReference>
<evidence type="ECO:0000256" key="1">
    <source>
        <dbReference type="ARBA" id="ARBA00004370"/>
    </source>
</evidence>
<dbReference type="GeneTree" id="ENSGT00950000182966"/>
<keyword evidence="11" id="KW-1185">Reference proteome</keyword>
<evidence type="ECO:0000256" key="2">
    <source>
        <dbReference type="ARBA" id="ARBA00022692"/>
    </source>
</evidence>
<evidence type="ECO:0000256" key="7">
    <source>
        <dbReference type="ARBA" id="ARBA00023224"/>
    </source>
</evidence>
<dbReference type="Proteomes" id="UP000018467">
    <property type="component" value="Unassembled WGS sequence"/>
</dbReference>
<dbReference type="Pfam" id="PF00001">
    <property type="entry name" value="7tm_1"/>
    <property type="match status" value="1"/>
</dbReference>
<keyword evidence="4" id="KW-0297">G-protein coupled receptor</keyword>
<evidence type="ECO:0000259" key="9">
    <source>
        <dbReference type="PROSITE" id="PS50262"/>
    </source>
</evidence>
<evidence type="ECO:0000256" key="4">
    <source>
        <dbReference type="ARBA" id="ARBA00023040"/>
    </source>
</evidence>
<reference evidence="10" key="4">
    <citation type="submission" date="2025-09" db="UniProtKB">
        <authorList>
            <consortium name="Ensembl"/>
        </authorList>
    </citation>
    <scope>IDENTIFICATION</scope>
</reference>
<feature type="domain" description="G-protein coupled receptors family 1 profile" evidence="9">
    <location>
        <begin position="34"/>
        <end position="273"/>
    </location>
</feature>
<dbReference type="GO" id="GO:0006955">
    <property type="term" value="P:immune response"/>
    <property type="evidence" value="ECO:0007669"/>
    <property type="project" value="TreeGrafter"/>
</dbReference>
<keyword evidence="5 8" id="KW-0472">Membrane</keyword>
<feature type="transmembrane region" description="Helical" evidence="8">
    <location>
        <begin position="20"/>
        <end position="43"/>
    </location>
</feature>
<dbReference type="GO" id="GO:0019722">
    <property type="term" value="P:calcium-mediated signaling"/>
    <property type="evidence" value="ECO:0007669"/>
    <property type="project" value="TreeGrafter"/>
</dbReference>
<dbReference type="GO" id="GO:0060326">
    <property type="term" value="P:cell chemotaxis"/>
    <property type="evidence" value="ECO:0007669"/>
    <property type="project" value="TreeGrafter"/>
</dbReference>
<dbReference type="PANTHER" id="PTHR10489">
    <property type="entry name" value="CELL ADHESION MOLECULE"/>
    <property type="match status" value="1"/>
</dbReference>
<dbReference type="SUPFAM" id="SSF81321">
    <property type="entry name" value="Family A G protein-coupled receptor-like"/>
    <property type="match status" value="1"/>
</dbReference>
<evidence type="ECO:0000313" key="10">
    <source>
        <dbReference type="Ensembl" id="ENSAMXP00000054189.1"/>
    </source>
</evidence>
<dbReference type="InParanoid" id="A0A3B1KKC9"/>
<evidence type="ECO:0000256" key="3">
    <source>
        <dbReference type="ARBA" id="ARBA00022989"/>
    </source>
</evidence>
<keyword evidence="3 8" id="KW-1133">Transmembrane helix</keyword>
<keyword evidence="6" id="KW-0675">Receptor</keyword>
<feature type="transmembrane region" description="Helical" evidence="8">
    <location>
        <begin position="55"/>
        <end position="74"/>
    </location>
</feature>
<dbReference type="PROSITE" id="PS50262">
    <property type="entry name" value="G_PROTEIN_RECEP_F1_2"/>
    <property type="match status" value="1"/>
</dbReference>
<evidence type="ECO:0000313" key="11">
    <source>
        <dbReference type="Proteomes" id="UP000018467"/>
    </source>
</evidence>
<organism evidence="10 11">
    <name type="scientific">Astyanax mexicanus</name>
    <name type="common">Blind cave fish</name>
    <name type="synonym">Astyanax fasciatus mexicanus</name>
    <dbReference type="NCBI Taxonomy" id="7994"/>
    <lineage>
        <taxon>Eukaryota</taxon>
        <taxon>Metazoa</taxon>
        <taxon>Chordata</taxon>
        <taxon>Craniata</taxon>
        <taxon>Vertebrata</taxon>
        <taxon>Euteleostomi</taxon>
        <taxon>Actinopterygii</taxon>
        <taxon>Neopterygii</taxon>
        <taxon>Teleostei</taxon>
        <taxon>Ostariophysi</taxon>
        <taxon>Characiformes</taxon>
        <taxon>Characoidei</taxon>
        <taxon>Acestrorhamphidae</taxon>
        <taxon>Acestrorhamphinae</taxon>
        <taxon>Astyanax</taxon>
    </lineage>
</organism>
<protein>
    <submittedName>
        <fullName evidence="10">Zgc:194202</fullName>
    </submittedName>
</protein>
<accession>A0A3B1KKC9</accession>
<feature type="transmembrane region" description="Helical" evidence="8">
    <location>
        <begin position="253"/>
        <end position="273"/>
    </location>
</feature>
<feature type="transmembrane region" description="Helical" evidence="8">
    <location>
        <begin position="86"/>
        <end position="107"/>
    </location>
</feature>
<feature type="transmembrane region" description="Helical" evidence="8">
    <location>
        <begin position="217"/>
        <end position="241"/>
    </location>
</feature>
<evidence type="ECO:0000256" key="8">
    <source>
        <dbReference type="SAM" id="Phobius"/>
    </source>
</evidence>
<feature type="transmembrane region" description="Helical" evidence="8">
    <location>
        <begin position="128"/>
        <end position="147"/>
    </location>
</feature>
<keyword evidence="7" id="KW-0807">Transducer</keyword>
<dbReference type="PRINTS" id="PR00237">
    <property type="entry name" value="GPCRRHODOPSN"/>
</dbReference>
<dbReference type="PANTHER" id="PTHR10489:SF946">
    <property type="entry name" value="LEUKOTRIENE B4 RECEPTOR 1-LIKE"/>
    <property type="match status" value="1"/>
</dbReference>
<comment type="subcellular location">
    <subcellularLocation>
        <location evidence="1">Membrane</location>
    </subcellularLocation>
</comment>
<dbReference type="Bgee" id="ENSAMXG00000039202">
    <property type="expression patterns" value="Expressed in pharyngeal gill and 1 other cell type or tissue"/>
</dbReference>
<sequence>FEYLNIFEWTTLCSYHISALSAVMGLCFVLGVPGNVAVLVMLVRRLKEKNFTLSLAISDLLTLLPLPVWIWALLHDWIFGSVACKTVSYIGYWCAFSSTFCVTLMSFQRYMQVLHPQIWAKLGDHGEKGLLAGIWIVSGLLASYIPVQRDVGCTPYGFQYCYQQFKSDSEKLQTSLLEMFQFFICFFLLAIFYYCLHRGVNQSPFFSSNRLTKLVTLIVLAFFMFYAAIPLVNILNIIAISLENESLLKTFELAGRLARSIAFLSGCVNPFLYKFSFRGQHTRSSSTLHT</sequence>
<reference evidence="11" key="1">
    <citation type="submission" date="2013-03" db="EMBL/GenBank/DDBJ databases">
        <authorList>
            <person name="Jeffery W."/>
            <person name="Warren W."/>
            <person name="Wilson R.K."/>
        </authorList>
    </citation>
    <scope>NUCLEOTIDE SEQUENCE</scope>
    <source>
        <strain evidence="11">female</strain>
    </source>
</reference>
<dbReference type="Ensembl" id="ENSAMXT00000045411.1">
    <property type="protein sequence ID" value="ENSAMXP00000054189.1"/>
    <property type="gene ID" value="ENSAMXG00000039202.1"/>
</dbReference>
<feature type="transmembrane region" description="Helical" evidence="8">
    <location>
        <begin position="179"/>
        <end position="196"/>
    </location>
</feature>
<dbReference type="AlphaFoldDB" id="A0A3B1KKC9"/>
<dbReference type="InterPro" id="IPR000276">
    <property type="entry name" value="GPCR_Rhodpsn"/>
</dbReference>
<dbReference type="InterPro" id="IPR017452">
    <property type="entry name" value="GPCR_Rhodpsn_7TM"/>
</dbReference>
<keyword evidence="2 8" id="KW-0812">Transmembrane</keyword>
<dbReference type="GO" id="GO:0019957">
    <property type="term" value="F:C-C chemokine binding"/>
    <property type="evidence" value="ECO:0007669"/>
    <property type="project" value="TreeGrafter"/>
</dbReference>
<evidence type="ECO:0000256" key="6">
    <source>
        <dbReference type="ARBA" id="ARBA00023170"/>
    </source>
</evidence>
<evidence type="ECO:0000256" key="5">
    <source>
        <dbReference type="ARBA" id="ARBA00023136"/>
    </source>
</evidence>
<dbReference type="Gene3D" id="1.20.1070.10">
    <property type="entry name" value="Rhodopsin 7-helix transmembrane proteins"/>
    <property type="match status" value="1"/>
</dbReference>
<name>A0A3B1KKC9_ASTMX</name>
<dbReference type="GO" id="GO:0009897">
    <property type="term" value="C:external side of plasma membrane"/>
    <property type="evidence" value="ECO:0007669"/>
    <property type="project" value="TreeGrafter"/>
</dbReference>
<reference evidence="10" key="3">
    <citation type="submission" date="2025-08" db="UniProtKB">
        <authorList>
            <consortium name="Ensembl"/>
        </authorList>
    </citation>
    <scope>IDENTIFICATION</scope>
</reference>
<dbReference type="GO" id="GO:0007204">
    <property type="term" value="P:positive regulation of cytosolic calcium ion concentration"/>
    <property type="evidence" value="ECO:0007669"/>
    <property type="project" value="TreeGrafter"/>
</dbReference>
<reference evidence="11" key="2">
    <citation type="journal article" date="2014" name="Nat. Commun.">
        <title>The cavefish genome reveals candidate genes for eye loss.</title>
        <authorList>
            <person name="McGaugh S.E."/>
            <person name="Gross J.B."/>
            <person name="Aken B."/>
            <person name="Blin M."/>
            <person name="Borowsky R."/>
            <person name="Chalopin D."/>
            <person name="Hinaux H."/>
            <person name="Jeffery W.R."/>
            <person name="Keene A."/>
            <person name="Ma L."/>
            <person name="Minx P."/>
            <person name="Murphy D."/>
            <person name="O'Quin K.E."/>
            <person name="Retaux S."/>
            <person name="Rohner N."/>
            <person name="Searle S.M."/>
            <person name="Stahl B.A."/>
            <person name="Tabin C."/>
            <person name="Volff J.N."/>
            <person name="Yoshizawa M."/>
            <person name="Warren W.C."/>
        </authorList>
    </citation>
    <scope>NUCLEOTIDE SEQUENCE [LARGE SCALE GENOMIC DNA]</scope>
    <source>
        <strain evidence="11">female</strain>
    </source>
</reference>